<accession>A0A409X303</accession>
<organism evidence="1 2">
    <name type="scientific">Psilocybe cyanescens</name>
    <dbReference type="NCBI Taxonomy" id="93625"/>
    <lineage>
        <taxon>Eukaryota</taxon>
        <taxon>Fungi</taxon>
        <taxon>Dikarya</taxon>
        <taxon>Basidiomycota</taxon>
        <taxon>Agaricomycotina</taxon>
        <taxon>Agaricomycetes</taxon>
        <taxon>Agaricomycetidae</taxon>
        <taxon>Agaricales</taxon>
        <taxon>Agaricineae</taxon>
        <taxon>Strophariaceae</taxon>
        <taxon>Psilocybe</taxon>
    </lineage>
</organism>
<comment type="caution">
    <text evidence="1">The sequence shown here is derived from an EMBL/GenBank/DDBJ whole genome shotgun (WGS) entry which is preliminary data.</text>
</comment>
<dbReference type="OrthoDB" id="2418900at2759"/>
<dbReference type="EMBL" id="NHYD01002746">
    <property type="protein sequence ID" value="PPQ85135.1"/>
    <property type="molecule type" value="Genomic_DNA"/>
</dbReference>
<dbReference type="InterPro" id="IPR041078">
    <property type="entry name" value="Plavaka"/>
</dbReference>
<dbReference type="AlphaFoldDB" id="A0A409X303"/>
<dbReference type="Proteomes" id="UP000283269">
    <property type="component" value="Unassembled WGS sequence"/>
</dbReference>
<sequence>MPEEENTTIGASKFFPFASELDWKVAQWAVMDGPGHNAFDRLLAIPGVVEKLGLSYKNIRVLHQKLDDIPEKAGEWQTKHLFFKDKPSETFTICFCDPIAAIQSLWKDPHFSKDMVYAPAKIFSGENSGGNHIFSEMWTGKWWHVLQSMLPLGATVAPVIIATDKMQLTQFSGNKSAYPMQLTQFSGNKSAYPVYLTIGNIPKATRRKPSKHACVLIAYLSVDKLDRSKMNDQQHWSRVQRTFHDSMRI</sequence>
<feature type="non-terminal residue" evidence="1">
    <location>
        <position position="249"/>
    </location>
</feature>
<name>A0A409X303_PSICY</name>
<dbReference type="Pfam" id="PF18759">
    <property type="entry name" value="Plavaka"/>
    <property type="match status" value="1"/>
</dbReference>
<keyword evidence="2" id="KW-1185">Reference proteome</keyword>
<gene>
    <name evidence="1" type="ORF">CVT25_004249</name>
</gene>
<protein>
    <submittedName>
        <fullName evidence="1">Uncharacterized protein</fullName>
    </submittedName>
</protein>
<reference evidence="1 2" key="1">
    <citation type="journal article" date="2018" name="Evol. Lett.">
        <title>Horizontal gene cluster transfer increased hallucinogenic mushroom diversity.</title>
        <authorList>
            <person name="Reynolds H.T."/>
            <person name="Vijayakumar V."/>
            <person name="Gluck-Thaler E."/>
            <person name="Korotkin H.B."/>
            <person name="Matheny P.B."/>
            <person name="Slot J.C."/>
        </authorList>
    </citation>
    <scope>NUCLEOTIDE SEQUENCE [LARGE SCALE GENOMIC DNA]</scope>
    <source>
        <strain evidence="1 2">2631</strain>
    </source>
</reference>
<evidence type="ECO:0000313" key="1">
    <source>
        <dbReference type="EMBL" id="PPQ85135.1"/>
    </source>
</evidence>
<evidence type="ECO:0000313" key="2">
    <source>
        <dbReference type="Proteomes" id="UP000283269"/>
    </source>
</evidence>
<dbReference type="InParanoid" id="A0A409X303"/>
<proteinExistence type="predicted"/>